<gene>
    <name evidence="1" type="ORF">PFISCL1PPCAC_1178</name>
</gene>
<organism evidence="1 2">
    <name type="scientific">Pristionchus fissidentatus</name>
    <dbReference type="NCBI Taxonomy" id="1538716"/>
    <lineage>
        <taxon>Eukaryota</taxon>
        <taxon>Metazoa</taxon>
        <taxon>Ecdysozoa</taxon>
        <taxon>Nematoda</taxon>
        <taxon>Chromadorea</taxon>
        <taxon>Rhabditida</taxon>
        <taxon>Rhabditina</taxon>
        <taxon>Diplogasteromorpha</taxon>
        <taxon>Diplogasteroidea</taxon>
        <taxon>Neodiplogasteridae</taxon>
        <taxon>Pristionchus</taxon>
    </lineage>
</organism>
<dbReference type="Proteomes" id="UP001432322">
    <property type="component" value="Unassembled WGS sequence"/>
</dbReference>
<feature type="non-terminal residue" evidence="1">
    <location>
        <position position="1"/>
    </location>
</feature>
<feature type="non-terminal residue" evidence="1">
    <location>
        <position position="89"/>
    </location>
</feature>
<comment type="caution">
    <text evidence="1">The sequence shown here is derived from an EMBL/GenBank/DDBJ whole genome shotgun (WGS) entry which is preliminary data.</text>
</comment>
<protein>
    <submittedName>
        <fullName evidence="1">Uncharacterized protein</fullName>
    </submittedName>
</protein>
<evidence type="ECO:0000313" key="1">
    <source>
        <dbReference type="EMBL" id="GMT09880.1"/>
    </source>
</evidence>
<accession>A0AAV5UUQ2</accession>
<reference evidence="1" key="1">
    <citation type="submission" date="2023-10" db="EMBL/GenBank/DDBJ databases">
        <title>Genome assembly of Pristionchus species.</title>
        <authorList>
            <person name="Yoshida K."/>
            <person name="Sommer R.J."/>
        </authorList>
    </citation>
    <scope>NUCLEOTIDE SEQUENCE</scope>
    <source>
        <strain evidence="1">RS5133</strain>
    </source>
</reference>
<name>A0AAV5UUQ2_9BILA</name>
<dbReference type="AlphaFoldDB" id="A0AAV5UUQ2"/>
<keyword evidence="2" id="KW-1185">Reference proteome</keyword>
<sequence>ELLADGVPSGAAEEFIANGFLYPPFDRKKIVSVLQWENKWQKGTVENDEFELELKNLNFDQLHKHLIDFEHECSLLFDRIYAEIVRELP</sequence>
<evidence type="ECO:0000313" key="2">
    <source>
        <dbReference type="Proteomes" id="UP001432322"/>
    </source>
</evidence>
<dbReference type="EMBL" id="BTSY01000001">
    <property type="protein sequence ID" value="GMT09880.1"/>
    <property type="molecule type" value="Genomic_DNA"/>
</dbReference>
<proteinExistence type="predicted"/>